<reference evidence="3" key="1">
    <citation type="journal article" date="2011" name="Proc. Natl. Acad. Sci. U.S.A.">
        <title>Obligate biotrophy features unraveled by the genomic analysis of rust fungi.</title>
        <authorList>
            <person name="Duplessis S."/>
            <person name="Cuomo C.A."/>
            <person name="Lin Y.-C."/>
            <person name="Aerts A."/>
            <person name="Tisserant E."/>
            <person name="Veneault-Fourrey C."/>
            <person name="Joly D.L."/>
            <person name="Hacquard S."/>
            <person name="Amselem J."/>
            <person name="Cantarel B.L."/>
            <person name="Chiu R."/>
            <person name="Coutinho P.M."/>
            <person name="Feau N."/>
            <person name="Field M."/>
            <person name="Frey P."/>
            <person name="Gelhaye E."/>
            <person name="Goldberg J."/>
            <person name="Grabherr M.G."/>
            <person name="Kodira C.D."/>
            <person name="Kohler A."/>
            <person name="Kuees U."/>
            <person name="Lindquist E.A."/>
            <person name="Lucas S.M."/>
            <person name="Mago R."/>
            <person name="Mauceli E."/>
            <person name="Morin E."/>
            <person name="Murat C."/>
            <person name="Pangilinan J.L."/>
            <person name="Park R."/>
            <person name="Pearson M."/>
            <person name="Quesneville H."/>
            <person name="Rouhier N."/>
            <person name="Sakthikumar S."/>
            <person name="Salamov A.A."/>
            <person name="Schmutz J."/>
            <person name="Selles B."/>
            <person name="Shapiro H."/>
            <person name="Tanguay P."/>
            <person name="Tuskan G.A."/>
            <person name="Henrissat B."/>
            <person name="Van de Peer Y."/>
            <person name="Rouze P."/>
            <person name="Ellis J.G."/>
            <person name="Dodds P.N."/>
            <person name="Schein J.E."/>
            <person name="Zhong S."/>
            <person name="Hamelin R.C."/>
            <person name="Grigoriev I.V."/>
            <person name="Szabo L.J."/>
            <person name="Martin F."/>
        </authorList>
    </citation>
    <scope>NUCLEOTIDE SEQUENCE [LARGE SCALE GENOMIC DNA]</scope>
    <source>
        <strain evidence="3">98AG31 / pathotype 3-4-7</strain>
    </source>
</reference>
<dbReference type="GeneID" id="18930312"/>
<dbReference type="EMBL" id="GL883118">
    <property type="protein sequence ID" value="EGG04383.1"/>
    <property type="molecule type" value="Genomic_DNA"/>
</dbReference>
<dbReference type="VEuPathDB" id="FungiDB:MELLADRAFT_64780"/>
<dbReference type="Proteomes" id="UP000001072">
    <property type="component" value="Unassembled WGS sequence"/>
</dbReference>
<keyword evidence="3" id="KW-1185">Reference proteome</keyword>
<evidence type="ECO:0000313" key="3">
    <source>
        <dbReference type="Proteomes" id="UP000001072"/>
    </source>
</evidence>
<dbReference type="RefSeq" id="XP_007412174.1">
    <property type="nucleotide sequence ID" value="XM_007412112.1"/>
</dbReference>
<dbReference type="AlphaFoldDB" id="F4RSS1"/>
<proteinExistence type="predicted"/>
<name>F4RSS1_MELLP</name>
<feature type="region of interest" description="Disordered" evidence="1">
    <location>
        <begin position="1"/>
        <end position="25"/>
    </location>
</feature>
<dbReference type="KEGG" id="mlr:MELLADRAFT_64780"/>
<dbReference type="HOGENOM" id="CLU_1661151_0_0_1"/>
<organism evidence="3">
    <name type="scientific">Melampsora larici-populina (strain 98AG31 / pathotype 3-4-7)</name>
    <name type="common">Poplar leaf rust fungus</name>
    <dbReference type="NCBI Taxonomy" id="747676"/>
    <lineage>
        <taxon>Eukaryota</taxon>
        <taxon>Fungi</taxon>
        <taxon>Dikarya</taxon>
        <taxon>Basidiomycota</taxon>
        <taxon>Pucciniomycotina</taxon>
        <taxon>Pucciniomycetes</taxon>
        <taxon>Pucciniales</taxon>
        <taxon>Melampsoraceae</taxon>
        <taxon>Melampsora</taxon>
    </lineage>
</organism>
<protein>
    <submittedName>
        <fullName evidence="2">Uncharacterized protein</fullName>
    </submittedName>
</protein>
<evidence type="ECO:0000313" key="2">
    <source>
        <dbReference type="EMBL" id="EGG04383.1"/>
    </source>
</evidence>
<evidence type="ECO:0000256" key="1">
    <source>
        <dbReference type="SAM" id="MobiDB-lite"/>
    </source>
</evidence>
<dbReference type="InParanoid" id="F4RSS1"/>
<accession>F4RSS1</accession>
<gene>
    <name evidence="2" type="ORF">MELLADRAFT_64780</name>
</gene>
<sequence length="159" mass="17862">MQENHDGPPVPPSSTQDDPDEVDPLELFQVAPPETNILTPHIVIDAETDDAVKESAAMIGRRHDLDSQLEDLGLNDDTIESDYIDAGKRSLQEIKASDSTVQLALNQVNLTYEASQYFVDLDGMLNQELLLNLRVKHDSQVENIHRKDPRDLCVQEWTS</sequence>
<dbReference type="OrthoDB" id="10509221at2759"/>